<sequence length="534" mass="61545">MRRNTPVLLILAFGTLASVPAPLGPSGEPFTIEELRGELEEFGYELAEAYYALDAYGEEVDTGPIYEKYAFLDDPALVDWLRSLEADAMDPLQRRSYAYLVKNLVDNLLWFPLEEIYYDYVATEASAVLVVGGEEIPYRQVDDVIFREDDRDRRRELWTAEREFIVGEINPRLAAVVEATRRECRELGFHDFVDYYAQINDRDFAELTGDCLYILGATRGLFETLARERAAEVFPDLALEEVRSYDRGQLWRTDAYDSYFPAERLVPLWLEFTDGLGIDFQSLGNILLDSEDRPEKQPRAACWPMRVPDDIRVLVKPSGGFSDYETLFHEMGHALHFAFTDPGLPYEFKLLGDDAVTETYAFVLENVFENPSFLREAVGMTDEEETRRFRREQLYFEVSGLRSYCVSFLYELTLHGVEADPRLSYKELIDWAGVWTRTDEEYDTGVYYANEDFYTTNYLYAWLLESLVRETLTDRLGGEWWRDPAAGDFLEGLWSRGYEATPGEIAAELGYAEISPVPLVERLMEEEEATRPGA</sequence>
<dbReference type="STRING" id="1817816.A2Y64_07775"/>
<feature type="signal peptide" evidence="1">
    <location>
        <begin position="1"/>
        <end position="23"/>
    </location>
</feature>
<dbReference type="Proteomes" id="UP000177187">
    <property type="component" value="Unassembled WGS sequence"/>
</dbReference>
<keyword evidence="1" id="KW-0732">Signal</keyword>
<dbReference type="SUPFAM" id="SSF55486">
    <property type="entry name" value="Metalloproteases ('zincins'), catalytic domain"/>
    <property type="match status" value="1"/>
</dbReference>
<evidence type="ECO:0000256" key="1">
    <source>
        <dbReference type="SAM" id="SignalP"/>
    </source>
</evidence>
<organism evidence="2 3">
    <name type="scientific">Candidatus Coatesbacteria bacterium RBG_13_66_14</name>
    <dbReference type="NCBI Taxonomy" id="1817816"/>
    <lineage>
        <taxon>Bacteria</taxon>
        <taxon>Candidatus Coatesiibacteriota</taxon>
    </lineage>
</organism>
<name>A0A1F5FB08_9BACT</name>
<dbReference type="AlphaFoldDB" id="A0A1F5FB08"/>
<accession>A0A1F5FB08</accession>
<dbReference type="Gene3D" id="1.10.1370.30">
    <property type="match status" value="1"/>
</dbReference>
<protein>
    <submittedName>
        <fullName evidence="2">Uncharacterized protein</fullName>
    </submittedName>
</protein>
<comment type="caution">
    <text evidence="2">The sequence shown here is derived from an EMBL/GenBank/DDBJ whole genome shotgun (WGS) entry which is preliminary data.</text>
</comment>
<gene>
    <name evidence="2" type="ORF">A2Y64_07775</name>
</gene>
<feature type="chain" id="PRO_5009518539" evidence="1">
    <location>
        <begin position="24"/>
        <end position="534"/>
    </location>
</feature>
<reference evidence="2 3" key="1">
    <citation type="journal article" date="2016" name="Nat. Commun.">
        <title>Thousands of microbial genomes shed light on interconnected biogeochemical processes in an aquifer system.</title>
        <authorList>
            <person name="Anantharaman K."/>
            <person name="Brown C.T."/>
            <person name="Hug L.A."/>
            <person name="Sharon I."/>
            <person name="Castelle C.J."/>
            <person name="Probst A.J."/>
            <person name="Thomas B.C."/>
            <person name="Singh A."/>
            <person name="Wilkins M.J."/>
            <person name="Karaoz U."/>
            <person name="Brodie E.L."/>
            <person name="Williams K.H."/>
            <person name="Hubbard S.S."/>
            <person name="Banfield J.F."/>
        </authorList>
    </citation>
    <scope>NUCLEOTIDE SEQUENCE [LARGE SCALE GENOMIC DNA]</scope>
</reference>
<proteinExistence type="predicted"/>
<evidence type="ECO:0000313" key="2">
    <source>
        <dbReference type="EMBL" id="OGD76800.1"/>
    </source>
</evidence>
<evidence type="ECO:0000313" key="3">
    <source>
        <dbReference type="Proteomes" id="UP000177187"/>
    </source>
</evidence>
<dbReference type="EMBL" id="MFAF01000064">
    <property type="protein sequence ID" value="OGD76800.1"/>
    <property type="molecule type" value="Genomic_DNA"/>
</dbReference>